<dbReference type="Proteomes" id="UP000006794">
    <property type="component" value="Chromosome"/>
</dbReference>
<feature type="compositionally biased region" description="Acidic residues" evidence="1">
    <location>
        <begin position="1"/>
        <end position="12"/>
    </location>
</feature>
<dbReference type="eggNOG" id="arCOG10188">
    <property type="taxonomic scope" value="Archaea"/>
</dbReference>
<feature type="transmembrane region" description="Helical" evidence="2">
    <location>
        <begin position="117"/>
        <end position="144"/>
    </location>
</feature>
<keyword evidence="2" id="KW-0812">Transmembrane</keyword>
<dbReference type="AlphaFoldDB" id="F8DBQ8"/>
<feature type="region of interest" description="Disordered" evidence="1">
    <location>
        <begin position="1"/>
        <end position="30"/>
    </location>
</feature>
<feature type="transmembrane region" description="Helical" evidence="2">
    <location>
        <begin position="184"/>
        <end position="209"/>
    </location>
</feature>
<feature type="transmembrane region" description="Helical" evidence="2">
    <location>
        <begin position="259"/>
        <end position="283"/>
    </location>
</feature>
<proteinExistence type="predicted"/>
<organism evidence="3 4">
    <name type="scientific">Halopiger xanaduensis (strain DSM 18323 / JCM 14033 / SH-6)</name>
    <dbReference type="NCBI Taxonomy" id="797210"/>
    <lineage>
        <taxon>Archaea</taxon>
        <taxon>Methanobacteriati</taxon>
        <taxon>Methanobacteriota</taxon>
        <taxon>Stenosarchaea group</taxon>
        <taxon>Halobacteria</taxon>
        <taxon>Halobacteriales</taxon>
        <taxon>Natrialbaceae</taxon>
        <taxon>Halopiger</taxon>
    </lineage>
</organism>
<feature type="transmembrane region" description="Helical" evidence="2">
    <location>
        <begin position="51"/>
        <end position="70"/>
    </location>
</feature>
<dbReference type="EMBL" id="CP002839">
    <property type="protein sequence ID" value="AEH38329.1"/>
    <property type="molecule type" value="Genomic_DNA"/>
</dbReference>
<dbReference type="KEGG" id="hxa:Halxa_3722"/>
<name>F8DBQ8_HALXS</name>
<feature type="transmembrane region" description="Helical" evidence="2">
    <location>
        <begin position="156"/>
        <end position="178"/>
    </location>
</feature>
<evidence type="ECO:0000313" key="3">
    <source>
        <dbReference type="EMBL" id="AEH38329.1"/>
    </source>
</evidence>
<evidence type="ECO:0000256" key="1">
    <source>
        <dbReference type="SAM" id="MobiDB-lite"/>
    </source>
</evidence>
<protein>
    <submittedName>
        <fullName evidence="3">Uncharacterized protein</fullName>
    </submittedName>
</protein>
<feature type="transmembrane region" description="Helical" evidence="2">
    <location>
        <begin position="230"/>
        <end position="253"/>
    </location>
</feature>
<dbReference type="HOGENOM" id="CLU_951905_0_0_2"/>
<evidence type="ECO:0000313" key="4">
    <source>
        <dbReference type="Proteomes" id="UP000006794"/>
    </source>
</evidence>
<dbReference type="GeneID" id="10798666"/>
<accession>F8DBQ8</accession>
<evidence type="ECO:0000256" key="2">
    <source>
        <dbReference type="SAM" id="Phobius"/>
    </source>
</evidence>
<keyword evidence="2" id="KW-0472">Membrane</keyword>
<feature type="compositionally biased region" description="Basic and acidic residues" evidence="1">
    <location>
        <begin position="13"/>
        <end position="27"/>
    </location>
</feature>
<dbReference type="RefSeq" id="WP_013881216.1">
    <property type="nucleotide sequence ID" value="NC_015666.1"/>
</dbReference>
<keyword evidence="2" id="KW-1133">Transmembrane helix</keyword>
<gene>
    <name evidence="3" type="ordered locus">Halxa_3722</name>
</gene>
<reference evidence="3 4" key="1">
    <citation type="journal article" date="2012" name="Stand. Genomic Sci.">
        <title>Complete genome sequence of Halopiger xanaduensis type strain (SH-6(T)).</title>
        <authorList>
            <person name="Anderson I."/>
            <person name="Tindall B.J."/>
            <person name="Rohde M."/>
            <person name="Lucas S."/>
            <person name="Han J."/>
            <person name="Lapidus A."/>
            <person name="Cheng J.F."/>
            <person name="Goodwin L."/>
            <person name="Pitluck S."/>
            <person name="Peters L."/>
            <person name="Pati A."/>
            <person name="Mikhailova N."/>
            <person name="Pagani I."/>
            <person name="Teshima H."/>
            <person name="Han C."/>
            <person name="Tapia R."/>
            <person name="Land M."/>
            <person name="Woyke T."/>
            <person name="Klenk H.P."/>
            <person name="Kyrpides N."/>
            <person name="Ivanova N."/>
        </authorList>
    </citation>
    <scope>NUCLEOTIDE SEQUENCE [LARGE SCALE GENOMIC DNA]</scope>
    <source>
        <strain evidence="4">DSM 18323 / JCM 14033 / SH-6</strain>
    </source>
</reference>
<sequence>MTDTDTDPDAETSQDRTDAPHPPDPIRQRLSADPGFASILRTAAGLCRARPLAAVPFALASLLGAASTIARRESSFPVGVAPFPEAGLLRFRLPVVPSLEPVVDLTPALFLGLKPRFLVVLLGWQILCGGAVGVALAACLWMAAGRDGTVPPLERVGWLVAYAASAGGAGFAVVYVLGRMSNPGVTLLAFLAIAPVAIALFLTPASLVLGGHRPRAAIRESVRFAADHPFSIPVLLLGVGYVGYALTGVAQFAPASPLGTAAGTVVSATVTGTAHALVVAASYRLRPIPIEE</sequence>
<dbReference type="STRING" id="797210.Halxa_3722"/>
<keyword evidence="4" id="KW-1185">Reference proteome</keyword>